<dbReference type="VEuPathDB" id="VectorBase:SCAU004466"/>
<reference evidence="1" key="1">
    <citation type="submission" date="2020-05" db="UniProtKB">
        <authorList>
            <consortium name="EnsemblMetazoa"/>
        </authorList>
    </citation>
    <scope>IDENTIFICATION</scope>
    <source>
        <strain evidence="1">USDA</strain>
    </source>
</reference>
<dbReference type="AlphaFoldDB" id="A0A1I8P397"/>
<dbReference type="OrthoDB" id="8040949at2759"/>
<organism evidence="1 2">
    <name type="scientific">Stomoxys calcitrans</name>
    <name type="common">Stable fly</name>
    <name type="synonym">Conops calcitrans</name>
    <dbReference type="NCBI Taxonomy" id="35570"/>
    <lineage>
        <taxon>Eukaryota</taxon>
        <taxon>Metazoa</taxon>
        <taxon>Ecdysozoa</taxon>
        <taxon>Arthropoda</taxon>
        <taxon>Hexapoda</taxon>
        <taxon>Insecta</taxon>
        <taxon>Pterygota</taxon>
        <taxon>Neoptera</taxon>
        <taxon>Endopterygota</taxon>
        <taxon>Diptera</taxon>
        <taxon>Brachycera</taxon>
        <taxon>Muscomorpha</taxon>
        <taxon>Muscoidea</taxon>
        <taxon>Muscidae</taxon>
        <taxon>Stomoxys</taxon>
    </lineage>
</organism>
<dbReference type="KEGG" id="scac:106084746"/>
<evidence type="ECO:0000313" key="2">
    <source>
        <dbReference type="Proteomes" id="UP000095300"/>
    </source>
</evidence>
<evidence type="ECO:0000313" key="1">
    <source>
        <dbReference type="EnsemblMetazoa" id="SCAU004466-PA"/>
    </source>
</evidence>
<sequence length="204" mass="23404">MAKRAIFLSGTLMVVSLALHLITGLRDFVIDIDTLQYEFDPNLTKSISMELVRIDGHNKINGSFSFVNDLHAVGIRNWATLNQNNGRQPLLYNISIDGCQFLENLRGKFNPIFGVVMQLLKKYVRELPAKCPLRKDQIYTIMEFYYNEDIFPPYIPDANFTAFLGISHNQTYAFSVFLTAHVKSKNSARVYLGKGKNQKRNKFQ</sequence>
<protein>
    <submittedName>
        <fullName evidence="1">Uncharacterized protein</fullName>
    </submittedName>
</protein>
<keyword evidence="2" id="KW-1185">Reference proteome</keyword>
<accession>A0A1I8P397</accession>
<dbReference type="EnsemblMetazoa" id="SCAU004466-RA">
    <property type="protein sequence ID" value="SCAU004466-PA"/>
    <property type="gene ID" value="SCAU004466"/>
</dbReference>
<name>A0A1I8P397_STOCA</name>
<dbReference type="InterPro" id="IPR010512">
    <property type="entry name" value="DUF1091"/>
</dbReference>
<gene>
    <name evidence="1" type="primary">106084746</name>
</gene>
<dbReference type="PANTHER" id="PTHR20898">
    <property type="entry name" value="DAEDALUS ON 3-RELATED-RELATED"/>
    <property type="match status" value="1"/>
</dbReference>
<dbReference type="Proteomes" id="UP000095300">
    <property type="component" value="Unassembled WGS sequence"/>
</dbReference>
<dbReference type="Pfam" id="PF06477">
    <property type="entry name" value="DUF1091"/>
    <property type="match status" value="1"/>
</dbReference>
<dbReference type="SMART" id="SM00697">
    <property type="entry name" value="DM8"/>
    <property type="match status" value="1"/>
</dbReference>
<dbReference type="PANTHER" id="PTHR20898:SF0">
    <property type="entry name" value="DAEDALUS ON 3-RELATED"/>
    <property type="match status" value="1"/>
</dbReference>
<proteinExistence type="predicted"/>